<dbReference type="InParanoid" id="F6TQV0"/>
<dbReference type="PANTHER" id="PTHR23428">
    <property type="entry name" value="HISTONE H2B"/>
    <property type="match status" value="1"/>
</dbReference>
<dbReference type="SUPFAM" id="SSF47113">
    <property type="entry name" value="Histone-fold"/>
    <property type="match status" value="1"/>
</dbReference>
<dbReference type="GO" id="GO:0003677">
    <property type="term" value="F:DNA binding"/>
    <property type="evidence" value="ECO:0007669"/>
    <property type="project" value="InterPro"/>
</dbReference>
<feature type="domain" description="Core Histone H2A/H2B/H3" evidence="3">
    <location>
        <begin position="39"/>
        <end position="119"/>
    </location>
</feature>
<evidence type="ECO:0000256" key="2">
    <source>
        <dbReference type="SAM" id="MobiDB-lite"/>
    </source>
</evidence>
<dbReference type="PRINTS" id="PR00621">
    <property type="entry name" value="HISTONEH2B"/>
</dbReference>
<accession>F6TQV0</accession>
<dbReference type="Pfam" id="PF00125">
    <property type="entry name" value="Histone"/>
    <property type="match status" value="1"/>
</dbReference>
<reference evidence="4" key="2">
    <citation type="submission" date="2025-09" db="UniProtKB">
        <authorList>
            <consortium name="Ensembl"/>
        </authorList>
    </citation>
    <scope>IDENTIFICATION</scope>
    <source>
        <strain evidence="4">Glennie</strain>
    </source>
</reference>
<dbReference type="GeneTree" id="ENSGT01110000267181"/>
<dbReference type="InterPro" id="IPR007125">
    <property type="entry name" value="H2A/H2B/H3"/>
</dbReference>
<name>F6TQV0_ORNAN</name>
<evidence type="ECO:0000256" key="1">
    <source>
        <dbReference type="ARBA" id="ARBA00006846"/>
    </source>
</evidence>
<dbReference type="eggNOG" id="KOG1744">
    <property type="taxonomic scope" value="Eukaryota"/>
</dbReference>
<dbReference type="SMART" id="SM00427">
    <property type="entry name" value="H2B"/>
    <property type="match status" value="1"/>
</dbReference>
<dbReference type="STRING" id="9258.ENSOANP00000015344"/>
<sequence length="144" mass="16273">CPQEDFKCRTNYQCKTSDQPSDTMSETVTSMPVPTEGSWKAVTKDQKTHKKRKHSCWENYVYKVLKQVHPLTSISTKAVGIVDSFIDIFKRITSDASHLARYNKCSTITSREIQTAVQLMLPGELDRYAGSEGTKAITKYTTAK</sequence>
<evidence type="ECO:0000259" key="3">
    <source>
        <dbReference type="Pfam" id="PF00125"/>
    </source>
</evidence>
<comment type="similarity">
    <text evidence="1">Belongs to the histone H2B family.</text>
</comment>
<dbReference type="GO" id="GO:0000786">
    <property type="term" value="C:nucleosome"/>
    <property type="evidence" value="ECO:0007669"/>
    <property type="project" value="InterPro"/>
</dbReference>
<dbReference type="Proteomes" id="UP000002279">
    <property type="component" value="Unplaced"/>
</dbReference>
<dbReference type="Gene3D" id="1.10.20.10">
    <property type="entry name" value="Histone, subunit A"/>
    <property type="match status" value="1"/>
</dbReference>
<dbReference type="AlphaFoldDB" id="F6TQV0"/>
<organism evidence="4 5">
    <name type="scientific">Ornithorhynchus anatinus</name>
    <name type="common">Duckbill platypus</name>
    <dbReference type="NCBI Taxonomy" id="9258"/>
    <lineage>
        <taxon>Eukaryota</taxon>
        <taxon>Metazoa</taxon>
        <taxon>Chordata</taxon>
        <taxon>Craniata</taxon>
        <taxon>Vertebrata</taxon>
        <taxon>Euteleostomi</taxon>
        <taxon>Mammalia</taxon>
        <taxon>Monotremata</taxon>
        <taxon>Ornithorhynchidae</taxon>
        <taxon>Ornithorhynchus</taxon>
    </lineage>
</organism>
<proteinExistence type="inferred from homology"/>
<evidence type="ECO:0000313" key="4">
    <source>
        <dbReference type="Ensembl" id="ENSOANP00000015344.2"/>
    </source>
</evidence>
<dbReference type="InterPro" id="IPR000558">
    <property type="entry name" value="Histone_H2B"/>
</dbReference>
<dbReference type="CDD" id="cd22910">
    <property type="entry name" value="HFD_H2B"/>
    <property type="match status" value="1"/>
</dbReference>
<dbReference type="GO" id="GO:0046982">
    <property type="term" value="F:protein heterodimerization activity"/>
    <property type="evidence" value="ECO:0007669"/>
    <property type="project" value="InterPro"/>
</dbReference>
<feature type="region of interest" description="Disordered" evidence="2">
    <location>
        <begin position="15"/>
        <end position="35"/>
    </location>
</feature>
<dbReference type="HOGENOM" id="CLU_075666_2_1_1"/>
<dbReference type="Ensembl" id="ENSOANT00000015347.2">
    <property type="protein sequence ID" value="ENSOANP00000015344.2"/>
    <property type="gene ID" value="ENSOANG00000009664.2"/>
</dbReference>
<evidence type="ECO:0000313" key="5">
    <source>
        <dbReference type="Proteomes" id="UP000002279"/>
    </source>
</evidence>
<dbReference type="FunFam" id="1.10.20.10:FF:000131">
    <property type="entry name" value="Histone H2B"/>
    <property type="match status" value="1"/>
</dbReference>
<feature type="compositionally biased region" description="Polar residues" evidence="2">
    <location>
        <begin position="15"/>
        <end position="32"/>
    </location>
</feature>
<dbReference type="InterPro" id="IPR009072">
    <property type="entry name" value="Histone-fold"/>
</dbReference>
<protein>
    <recommendedName>
        <fullName evidence="3">Core Histone H2A/H2B/H3 domain-containing protein</fullName>
    </recommendedName>
</protein>
<reference evidence="4" key="1">
    <citation type="submission" date="2025-08" db="UniProtKB">
        <authorList>
            <consortium name="Ensembl"/>
        </authorList>
    </citation>
    <scope>IDENTIFICATION</scope>
    <source>
        <strain evidence="4">Glennie</strain>
    </source>
</reference>
<dbReference type="GO" id="GO:0030527">
    <property type="term" value="F:structural constituent of chromatin"/>
    <property type="evidence" value="ECO:0007669"/>
    <property type="project" value="InterPro"/>
</dbReference>
<keyword evidence="5" id="KW-1185">Reference proteome</keyword>